<organism evidence="1 2">
    <name type="scientific">Mycobacterium innocens</name>
    <dbReference type="NCBI Taxonomy" id="2341083"/>
    <lineage>
        <taxon>Bacteria</taxon>
        <taxon>Bacillati</taxon>
        <taxon>Actinomycetota</taxon>
        <taxon>Actinomycetes</taxon>
        <taxon>Mycobacteriales</taxon>
        <taxon>Mycobacteriaceae</taxon>
        <taxon>Mycobacterium</taxon>
    </lineage>
</organism>
<dbReference type="Proteomes" id="UP000267289">
    <property type="component" value="Unassembled WGS sequence"/>
</dbReference>
<proteinExistence type="predicted"/>
<evidence type="ECO:0000313" key="2">
    <source>
        <dbReference type="Proteomes" id="UP000267289"/>
    </source>
</evidence>
<dbReference type="EMBL" id="UPHQ01000032">
    <property type="protein sequence ID" value="VBA35373.1"/>
    <property type="molecule type" value="Genomic_DNA"/>
</dbReference>
<accession>A0A498PPQ9</accession>
<reference evidence="1 2" key="1">
    <citation type="submission" date="2018-09" db="EMBL/GenBank/DDBJ databases">
        <authorList>
            <person name="Tagini F."/>
        </authorList>
    </citation>
    <scope>NUCLEOTIDE SEQUENCE [LARGE SCALE GENOMIC DNA]</scope>
    <source>
        <strain evidence="1 2">MK13</strain>
    </source>
</reference>
<name>A0A498PPQ9_9MYCO</name>
<keyword evidence="2" id="KW-1185">Reference proteome</keyword>
<protein>
    <submittedName>
        <fullName evidence="1">Uncharacterized protein</fullName>
    </submittedName>
</protein>
<dbReference type="AlphaFoldDB" id="A0A498PPQ9"/>
<gene>
    <name evidence="1" type="ORF">LAUMK13_00709</name>
</gene>
<evidence type="ECO:0000313" key="1">
    <source>
        <dbReference type="EMBL" id="VBA35373.1"/>
    </source>
</evidence>
<dbReference type="Gene3D" id="1.10.30.50">
    <property type="match status" value="1"/>
</dbReference>
<sequence length="415" mass="46004">MTGDVADPLLLGQRVVAILETGLRTATYKLAALMTLIDHCIENIPERPGDVLRVPIPELAHRVLEIYWRQVRPFEGRELRQSTQQRARILFATNVLREAAALGGTGASVDVARLRAPAAYRSAIDEITLRLAQQPLHRLQKLPGSSASDPFLYDDSFLRDHVSRSTLRAHGDAIELKSGVAHGLARLAGLLKPALEIMWVEDVRRMNKFLRAEVPDVAGHLFGRERTGLAPVRGPFRDAYGPHCFYCGTYLPANNPIDHVMPWSLVGIDGLANLVLVRWRRCRSSTGCSIVTEMCWNRSHPKSSGQRNAIAWWPRRSASIGCSPLVSRRGRGTGRATGWTSALCRRGCNCGVPGWRPASLLCARPVATYVAWRAVAHMHMRTDPHCPVGQIRNIMVDGFATDDWADPQRILSTCP</sequence>